<organism evidence="3 5">
    <name type="scientific">Cryobacterium levicorallinum</name>
    <dbReference type="NCBI Taxonomy" id="995038"/>
    <lineage>
        <taxon>Bacteria</taxon>
        <taxon>Bacillati</taxon>
        <taxon>Actinomycetota</taxon>
        <taxon>Actinomycetes</taxon>
        <taxon>Micrococcales</taxon>
        <taxon>Microbacteriaceae</taxon>
        <taxon>Cryobacterium</taxon>
    </lineage>
</organism>
<feature type="transmembrane region" description="Helical" evidence="1">
    <location>
        <begin position="189"/>
        <end position="211"/>
    </location>
</feature>
<dbReference type="STRING" id="995038.SAMN05216274_101237"/>
<evidence type="ECO:0000313" key="5">
    <source>
        <dbReference type="Proteomes" id="UP000297963"/>
    </source>
</evidence>
<dbReference type="Proteomes" id="UP000199681">
    <property type="component" value="Unassembled WGS sequence"/>
</dbReference>
<dbReference type="SUPFAM" id="SSF81342">
    <property type="entry name" value="Transmembrane di-heme cytochromes"/>
    <property type="match status" value="1"/>
</dbReference>
<protein>
    <recommendedName>
        <fullName evidence="6">Cytochrome b561 bacterial/Ni-hydrogenase domain-containing protein</fullName>
    </recommendedName>
</protein>
<dbReference type="Gene3D" id="1.20.950.20">
    <property type="entry name" value="Transmembrane di-heme cytochromes, Chain C"/>
    <property type="match status" value="1"/>
</dbReference>
<dbReference type="PROSITE" id="PS51318">
    <property type="entry name" value="TAT"/>
    <property type="match status" value="1"/>
</dbReference>
<keyword evidence="1" id="KW-0472">Membrane</keyword>
<dbReference type="RefSeq" id="WP_092448052.1">
    <property type="nucleotide sequence ID" value="NZ_BKAC01000003.1"/>
</dbReference>
<evidence type="ECO:0000313" key="2">
    <source>
        <dbReference type="EMBL" id="SFH18418.1"/>
    </source>
</evidence>
<proteinExistence type="predicted"/>
<feature type="transmembrane region" description="Helical" evidence="1">
    <location>
        <begin position="120"/>
        <end position="145"/>
    </location>
</feature>
<name>A0A1I2XY53_9MICO</name>
<feature type="transmembrane region" description="Helical" evidence="1">
    <location>
        <begin position="232"/>
        <end position="254"/>
    </location>
</feature>
<dbReference type="EMBL" id="SOFE01000014">
    <property type="protein sequence ID" value="TFB85064.1"/>
    <property type="molecule type" value="Genomic_DNA"/>
</dbReference>
<feature type="transmembrane region" description="Helical" evidence="1">
    <location>
        <begin position="62"/>
        <end position="85"/>
    </location>
</feature>
<accession>A0A1I2XY53</accession>
<keyword evidence="1" id="KW-0812">Transmembrane</keyword>
<evidence type="ECO:0000256" key="1">
    <source>
        <dbReference type="SAM" id="Phobius"/>
    </source>
</evidence>
<evidence type="ECO:0000313" key="3">
    <source>
        <dbReference type="EMBL" id="TFB85064.1"/>
    </source>
</evidence>
<dbReference type="Proteomes" id="UP000297963">
    <property type="component" value="Unassembled WGS sequence"/>
</dbReference>
<keyword evidence="4" id="KW-1185">Reference proteome</keyword>
<reference evidence="3 5" key="2">
    <citation type="submission" date="2019-03" db="EMBL/GenBank/DDBJ databases">
        <title>Genomics of glacier-inhabiting Cryobacterium strains.</title>
        <authorList>
            <person name="Liu Q."/>
            <person name="Xin Y.-H."/>
        </authorList>
    </citation>
    <scope>NUCLEOTIDE SEQUENCE [LARGE SCALE GENOMIC DNA]</scope>
    <source>
        <strain evidence="3 5">Hh34</strain>
    </source>
</reference>
<dbReference type="EMBL" id="FOPW01000001">
    <property type="protein sequence ID" value="SFH18418.1"/>
    <property type="molecule type" value="Genomic_DNA"/>
</dbReference>
<dbReference type="InterPro" id="IPR016174">
    <property type="entry name" value="Di-haem_cyt_TM"/>
</dbReference>
<dbReference type="InterPro" id="IPR006311">
    <property type="entry name" value="TAT_signal"/>
</dbReference>
<evidence type="ECO:0000313" key="4">
    <source>
        <dbReference type="Proteomes" id="UP000199681"/>
    </source>
</evidence>
<evidence type="ECO:0008006" key="6">
    <source>
        <dbReference type="Google" id="ProtNLM"/>
    </source>
</evidence>
<sequence>MSSSLKVREPVRRRWVKAAGLALLSVLLLLAAVLGAQAVRDVPEVRSFMQTYPGHSSLPANAPVGLPVWLGWQHFFNAFFILLIIRSGWQVRTERRPAAYWTRRNSGIFRTKSAPLRVSIMLWLHLSLDFLWILNGIVFIVLLVVTGQWMRVVPLGWDVFPNAVSVGIQYLSLNWPTDNGWVNYNSLQLLSYSATIFVAAPLAIATGLRMSSAWPQRARRINAAFPLAMARAVHFPVMLWFAGFTILHVTLVLATGALRNLNHMYASQDNTTWLGFWIFAGSLVVMIAAWFAATPLVLRSVAALTGTVSR</sequence>
<dbReference type="GO" id="GO:0016020">
    <property type="term" value="C:membrane"/>
    <property type="evidence" value="ECO:0007669"/>
    <property type="project" value="InterPro"/>
</dbReference>
<reference evidence="2 4" key="1">
    <citation type="submission" date="2016-10" db="EMBL/GenBank/DDBJ databases">
        <authorList>
            <person name="Varghese N."/>
            <person name="Submissions S."/>
        </authorList>
    </citation>
    <scope>NUCLEOTIDE SEQUENCE [LARGE SCALE GENOMIC DNA]</scope>
    <source>
        <strain evidence="2 4">GMCC 1.11211</strain>
    </source>
</reference>
<feature type="transmembrane region" description="Helical" evidence="1">
    <location>
        <begin position="274"/>
        <end position="293"/>
    </location>
</feature>
<dbReference type="AlphaFoldDB" id="A0A1I2XY53"/>
<gene>
    <name evidence="3" type="ORF">E3O11_08460</name>
    <name evidence="2" type="ORF">SAMN05216274_101237</name>
</gene>
<keyword evidence="1" id="KW-1133">Transmembrane helix</keyword>
<comment type="caution">
    <text evidence="3">The sequence shown here is derived from an EMBL/GenBank/DDBJ whole genome shotgun (WGS) entry which is preliminary data.</text>
</comment>
<dbReference type="GO" id="GO:0022904">
    <property type="term" value="P:respiratory electron transport chain"/>
    <property type="evidence" value="ECO:0007669"/>
    <property type="project" value="InterPro"/>
</dbReference>